<dbReference type="Proteomes" id="UP000801492">
    <property type="component" value="Unassembled WGS sequence"/>
</dbReference>
<reference evidence="2" key="1">
    <citation type="submission" date="2019-08" db="EMBL/GenBank/DDBJ databases">
        <title>The genome of the North American firefly Photinus pyralis.</title>
        <authorList>
            <consortium name="Photinus pyralis genome working group"/>
            <person name="Fallon T.R."/>
            <person name="Sander Lower S.E."/>
            <person name="Weng J.-K."/>
        </authorList>
    </citation>
    <scope>NUCLEOTIDE SEQUENCE</scope>
    <source>
        <strain evidence="2">TRF0915ILg1</strain>
        <tissue evidence="2">Whole body</tissue>
    </source>
</reference>
<gene>
    <name evidence="2" type="ORF">ILUMI_16855</name>
</gene>
<keyword evidence="3" id="KW-1185">Reference proteome</keyword>
<proteinExistence type="predicted"/>
<organism evidence="2 3">
    <name type="scientific">Ignelater luminosus</name>
    <name type="common">Cucubano</name>
    <name type="synonym">Pyrophorus luminosus</name>
    <dbReference type="NCBI Taxonomy" id="2038154"/>
    <lineage>
        <taxon>Eukaryota</taxon>
        <taxon>Metazoa</taxon>
        <taxon>Ecdysozoa</taxon>
        <taxon>Arthropoda</taxon>
        <taxon>Hexapoda</taxon>
        <taxon>Insecta</taxon>
        <taxon>Pterygota</taxon>
        <taxon>Neoptera</taxon>
        <taxon>Endopterygota</taxon>
        <taxon>Coleoptera</taxon>
        <taxon>Polyphaga</taxon>
        <taxon>Elateriformia</taxon>
        <taxon>Elateroidea</taxon>
        <taxon>Elateridae</taxon>
        <taxon>Agrypninae</taxon>
        <taxon>Pyrophorini</taxon>
        <taxon>Ignelater</taxon>
    </lineage>
</organism>
<dbReference type="OrthoDB" id="8029976at2759"/>
<sequence>EGLDKKTFENEINEWSRRDTKGQEILVTRMEEGPMGHVLSCSTAFHMWNKLLAVYEKKSEVNVHLLQQKFFNCKHEGEEVAVFFIKNRGNSQPAKANGITVPDLKVNLFSIGTALDQGYKMTSDETQYIFTKIQNKMVGAVATREGKLYKMNFKKENDVADIELSVDNNLKLWHEKLAHQNFKQVKRILKKHNVEYETNDNEFCEACIEGKRHREPFGESTSKIENVYEMVRADLCGPIETSSIFFIS</sequence>
<protein>
    <recommendedName>
        <fullName evidence="1">GAG-pre-integrase domain-containing protein</fullName>
    </recommendedName>
</protein>
<evidence type="ECO:0000313" key="2">
    <source>
        <dbReference type="EMBL" id="KAF2889318.1"/>
    </source>
</evidence>
<evidence type="ECO:0000259" key="1">
    <source>
        <dbReference type="Pfam" id="PF13976"/>
    </source>
</evidence>
<dbReference type="Pfam" id="PF13976">
    <property type="entry name" value="gag_pre-integrs"/>
    <property type="match status" value="1"/>
</dbReference>
<dbReference type="Pfam" id="PF14223">
    <property type="entry name" value="Retrotran_gag_2"/>
    <property type="match status" value="1"/>
</dbReference>
<comment type="caution">
    <text evidence="2">The sequence shown here is derived from an EMBL/GenBank/DDBJ whole genome shotgun (WGS) entry which is preliminary data.</text>
</comment>
<evidence type="ECO:0000313" key="3">
    <source>
        <dbReference type="Proteomes" id="UP000801492"/>
    </source>
</evidence>
<name>A0A8K0G8H7_IGNLU</name>
<dbReference type="EMBL" id="VTPC01068251">
    <property type="protein sequence ID" value="KAF2889318.1"/>
    <property type="molecule type" value="Genomic_DNA"/>
</dbReference>
<dbReference type="InterPro" id="IPR025724">
    <property type="entry name" value="GAG-pre-integrase_dom"/>
</dbReference>
<dbReference type="AlphaFoldDB" id="A0A8K0G8H7"/>
<accession>A0A8K0G8H7</accession>
<feature type="domain" description="GAG-pre-integrase" evidence="1">
    <location>
        <begin position="147"/>
        <end position="211"/>
    </location>
</feature>
<feature type="non-terminal residue" evidence="2">
    <location>
        <position position="1"/>
    </location>
</feature>